<organism evidence="2 3">
    <name type="scientific">Paralvinella palmiformis</name>
    <dbReference type="NCBI Taxonomy" id="53620"/>
    <lineage>
        <taxon>Eukaryota</taxon>
        <taxon>Metazoa</taxon>
        <taxon>Spiralia</taxon>
        <taxon>Lophotrochozoa</taxon>
        <taxon>Annelida</taxon>
        <taxon>Polychaeta</taxon>
        <taxon>Sedentaria</taxon>
        <taxon>Canalipalpata</taxon>
        <taxon>Terebellida</taxon>
        <taxon>Terebelliformia</taxon>
        <taxon>Alvinellidae</taxon>
        <taxon>Paralvinella</taxon>
    </lineage>
</organism>
<proteinExistence type="predicted"/>
<evidence type="ECO:0000313" key="3">
    <source>
        <dbReference type="Proteomes" id="UP001208570"/>
    </source>
</evidence>
<reference evidence="2" key="1">
    <citation type="journal article" date="2023" name="Mol. Biol. Evol.">
        <title>Third-Generation Sequencing Reveals the Adaptive Role of the Epigenome in Three Deep-Sea Polychaetes.</title>
        <authorList>
            <person name="Perez M."/>
            <person name="Aroh O."/>
            <person name="Sun Y."/>
            <person name="Lan Y."/>
            <person name="Juniper S.K."/>
            <person name="Young C.R."/>
            <person name="Angers B."/>
            <person name="Qian P.Y."/>
        </authorList>
    </citation>
    <scope>NUCLEOTIDE SEQUENCE</scope>
    <source>
        <strain evidence="2">P08H-3</strain>
    </source>
</reference>
<sequence length="207" mass="22908">MTPRISNKRPNAEYTYDLIKSIADIANLTPDELIRLLRQPEERPMIRKSRGIPSKTVKSRRKRSSKCSRRPLHAASWLTNESSTILESSGEKQSVQHDRLLDPDRSIVIPHVGKSEYGEVAALVPNDIVDESRSPSSCRSLEACQLCPDWPAPSEQQASGSTQSNGEMCSSGPETLSEYMDFFDPDLAYSNVITVGTETGTPNSVIN</sequence>
<dbReference type="EMBL" id="JAODUP010000362">
    <property type="protein sequence ID" value="KAK2151461.1"/>
    <property type="molecule type" value="Genomic_DNA"/>
</dbReference>
<comment type="caution">
    <text evidence="2">The sequence shown here is derived from an EMBL/GenBank/DDBJ whole genome shotgun (WGS) entry which is preliminary data.</text>
</comment>
<evidence type="ECO:0000256" key="1">
    <source>
        <dbReference type="SAM" id="MobiDB-lite"/>
    </source>
</evidence>
<protein>
    <submittedName>
        <fullName evidence="2">Uncharacterized protein</fullName>
    </submittedName>
</protein>
<dbReference type="AlphaFoldDB" id="A0AAD9JF45"/>
<name>A0AAD9JF45_9ANNE</name>
<feature type="compositionally biased region" description="Polar residues" evidence="1">
    <location>
        <begin position="154"/>
        <end position="173"/>
    </location>
</feature>
<keyword evidence="3" id="KW-1185">Reference proteome</keyword>
<feature type="region of interest" description="Disordered" evidence="1">
    <location>
        <begin position="152"/>
        <end position="173"/>
    </location>
</feature>
<dbReference type="Proteomes" id="UP001208570">
    <property type="component" value="Unassembled WGS sequence"/>
</dbReference>
<evidence type="ECO:0000313" key="2">
    <source>
        <dbReference type="EMBL" id="KAK2151461.1"/>
    </source>
</evidence>
<feature type="compositionally biased region" description="Basic residues" evidence="1">
    <location>
        <begin position="57"/>
        <end position="72"/>
    </location>
</feature>
<accession>A0AAD9JF45</accession>
<gene>
    <name evidence="2" type="ORF">LSH36_362g02002</name>
</gene>
<feature type="region of interest" description="Disordered" evidence="1">
    <location>
        <begin position="44"/>
        <end position="73"/>
    </location>
</feature>